<protein>
    <submittedName>
        <fullName evidence="2">Uncharacterized protein</fullName>
    </submittedName>
</protein>
<accession>B4NDZ7</accession>
<dbReference type="Proteomes" id="UP000007798">
    <property type="component" value="Unassembled WGS sequence"/>
</dbReference>
<gene>
    <name evidence="2" type="primary">Dwil\GK25546</name>
    <name evidence="2" type="ORF">Dwil_GK25546</name>
</gene>
<dbReference type="SMR" id="B4NDZ7"/>
<dbReference type="HOGENOM" id="CLU_1190977_0_0_1"/>
<dbReference type="KEGG" id="dwi:6648589"/>
<organism evidence="2 3">
    <name type="scientific">Drosophila willistoni</name>
    <name type="common">Fruit fly</name>
    <dbReference type="NCBI Taxonomy" id="7260"/>
    <lineage>
        <taxon>Eukaryota</taxon>
        <taxon>Metazoa</taxon>
        <taxon>Ecdysozoa</taxon>
        <taxon>Arthropoda</taxon>
        <taxon>Hexapoda</taxon>
        <taxon>Insecta</taxon>
        <taxon>Pterygota</taxon>
        <taxon>Neoptera</taxon>
        <taxon>Endopterygota</taxon>
        <taxon>Diptera</taxon>
        <taxon>Brachycera</taxon>
        <taxon>Muscomorpha</taxon>
        <taxon>Ephydroidea</taxon>
        <taxon>Drosophilidae</taxon>
        <taxon>Drosophila</taxon>
        <taxon>Sophophora</taxon>
    </lineage>
</organism>
<evidence type="ECO:0000256" key="1">
    <source>
        <dbReference type="SAM" id="Coils"/>
    </source>
</evidence>
<dbReference type="EMBL" id="CH964239">
    <property type="protein sequence ID" value="EDW81966.2"/>
    <property type="molecule type" value="Genomic_DNA"/>
</dbReference>
<keyword evidence="1" id="KW-0175">Coiled coil</keyword>
<evidence type="ECO:0000313" key="3">
    <source>
        <dbReference type="Proteomes" id="UP000007798"/>
    </source>
</evidence>
<dbReference type="InParanoid" id="B4NDZ7"/>
<evidence type="ECO:0000313" key="2">
    <source>
        <dbReference type="EMBL" id="EDW81966.2"/>
    </source>
</evidence>
<reference evidence="2 3" key="1">
    <citation type="journal article" date="2007" name="Nature">
        <title>Evolution of genes and genomes on the Drosophila phylogeny.</title>
        <authorList>
            <consortium name="Drosophila 12 Genomes Consortium"/>
            <person name="Clark A.G."/>
            <person name="Eisen M.B."/>
            <person name="Smith D.R."/>
            <person name="Bergman C.M."/>
            <person name="Oliver B."/>
            <person name="Markow T.A."/>
            <person name="Kaufman T.C."/>
            <person name="Kellis M."/>
            <person name="Gelbart W."/>
            <person name="Iyer V.N."/>
            <person name="Pollard D.A."/>
            <person name="Sackton T.B."/>
            <person name="Larracuente A.M."/>
            <person name="Singh N.D."/>
            <person name="Abad J.P."/>
            <person name="Abt D.N."/>
            <person name="Adryan B."/>
            <person name="Aguade M."/>
            <person name="Akashi H."/>
            <person name="Anderson W.W."/>
            <person name="Aquadro C.F."/>
            <person name="Ardell D.H."/>
            <person name="Arguello R."/>
            <person name="Artieri C.G."/>
            <person name="Barbash D.A."/>
            <person name="Barker D."/>
            <person name="Barsanti P."/>
            <person name="Batterham P."/>
            <person name="Batzoglou S."/>
            <person name="Begun D."/>
            <person name="Bhutkar A."/>
            <person name="Blanco E."/>
            <person name="Bosak S.A."/>
            <person name="Bradley R.K."/>
            <person name="Brand A.D."/>
            <person name="Brent M.R."/>
            <person name="Brooks A.N."/>
            <person name="Brown R.H."/>
            <person name="Butlin R.K."/>
            <person name="Caggese C."/>
            <person name="Calvi B.R."/>
            <person name="Bernardo de Carvalho A."/>
            <person name="Caspi A."/>
            <person name="Castrezana S."/>
            <person name="Celniker S.E."/>
            <person name="Chang J.L."/>
            <person name="Chapple C."/>
            <person name="Chatterji S."/>
            <person name="Chinwalla A."/>
            <person name="Civetta A."/>
            <person name="Clifton S.W."/>
            <person name="Comeron J.M."/>
            <person name="Costello J.C."/>
            <person name="Coyne J.A."/>
            <person name="Daub J."/>
            <person name="David R.G."/>
            <person name="Delcher A.L."/>
            <person name="Delehaunty K."/>
            <person name="Do C.B."/>
            <person name="Ebling H."/>
            <person name="Edwards K."/>
            <person name="Eickbush T."/>
            <person name="Evans J.D."/>
            <person name="Filipski A."/>
            <person name="Findeiss S."/>
            <person name="Freyhult E."/>
            <person name="Fulton L."/>
            <person name="Fulton R."/>
            <person name="Garcia A.C."/>
            <person name="Gardiner A."/>
            <person name="Garfield D.A."/>
            <person name="Garvin B.E."/>
            <person name="Gibson G."/>
            <person name="Gilbert D."/>
            <person name="Gnerre S."/>
            <person name="Godfrey J."/>
            <person name="Good R."/>
            <person name="Gotea V."/>
            <person name="Gravely B."/>
            <person name="Greenberg A.J."/>
            <person name="Griffiths-Jones S."/>
            <person name="Gross S."/>
            <person name="Guigo R."/>
            <person name="Gustafson E.A."/>
            <person name="Haerty W."/>
            <person name="Hahn M.W."/>
            <person name="Halligan D.L."/>
            <person name="Halpern A.L."/>
            <person name="Halter G.M."/>
            <person name="Han M.V."/>
            <person name="Heger A."/>
            <person name="Hillier L."/>
            <person name="Hinrichs A.S."/>
            <person name="Holmes I."/>
            <person name="Hoskins R.A."/>
            <person name="Hubisz M.J."/>
            <person name="Hultmark D."/>
            <person name="Huntley M.A."/>
            <person name="Jaffe D.B."/>
            <person name="Jagadeeshan S."/>
            <person name="Jeck W.R."/>
            <person name="Johnson J."/>
            <person name="Jones C.D."/>
            <person name="Jordan W.C."/>
            <person name="Karpen G.H."/>
            <person name="Kataoka E."/>
            <person name="Keightley P.D."/>
            <person name="Kheradpour P."/>
            <person name="Kirkness E.F."/>
            <person name="Koerich L.B."/>
            <person name="Kristiansen K."/>
            <person name="Kudrna D."/>
            <person name="Kulathinal R.J."/>
            <person name="Kumar S."/>
            <person name="Kwok R."/>
            <person name="Lander E."/>
            <person name="Langley C.H."/>
            <person name="Lapoint R."/>
            <person name="Lazzaro B.P."/>
            <person name="Lee S.J."/>
            <person name="Levesque L."/>
            <person name="Li R."/>
            <person name="Lin C.F."/>
            <person name="Lin M.F."/>
            <person name="Lindblad-Toh K."/>
            <person name="Llopart A."/>
            <person name="Long M."/>
            <person name="Low L."/>
            <person name="Lozovsky E."/>
            <person name="Lu J."/>
            <person name="Luo M."/>
            <person name="Machado C.A."/>
            <person name="Makalowski W."/>
            <person name="Marzo M."/>
            <person name="Matsuda M."/>
            <person name="Matzkin L."/>
            <person name="McAllister B."/>
            <person name="McBride C.S."/>
            <person name="McKernan B."/>
            <person name="McKernan K."/>
            <person name="Mendez-Lago M."/>
            <person name="Minx P."/>
            <person name="Mollenhauer M.U."/>
            <person name="Montooth K."/>
            <person name="Mount S.M."/>
            <person name="Mu X."/>
            <person name="Myers E."/>
            <person name="Negre B."/>
            <person name="Newfeld S."/>
            <person name="Nielsen R."/>
            <person name="Noor M.A."/>
            <person name="O'Grady P."/>
            <person name="Pachter L."/>
            <person name="Papaceit M."/>
            <person name="Parisi M.J."/>
            <person name="Parisi M."/>
            <person name="Parts L."/>
            <person name="Pedersen J.S."/>
            <person name="Pesole G."/>
            <person name="Phillippy A.M."/>
            <person name="Ponting C.P."/>
            <person name="Pop M."/>
            <person name="Porcelli D."/>
            <person name="Powell J.R."/>
            <person name="Prohaska S."/>
            <person name="Pruitt K."/>
            <person name="Puig M."/>
            <person name="Quesneville H."/>
            <person name="Ram K.R."/>
            <person name="Rand D."/>
            <person name="Rasmussen M.D."/>
            <person name="Reed L.K."/>
            <person name="Reenan R."/>
            <person name="Reily A."/>
            <person name="Remington K.A."/>
            <person name="Rieger T.T."/>
            <person name="Ritchie M.G."/>
            <person name="Robin C."/>
            <person name="Rogers Y.H."/>
            <person name="Rohde C."/>
            <person name="Rozas J."/>
            <person name="Rubenfield M.J."/>
            <person name="Ruiz A."/>
            <person name="Russo S."/>
            <person name="Salzberg S.L."/>
            <person name="Sanchez-Gracia A."/>
            <person name="Saranga D.J."/>
            <person name="Sato H."/>
            <person name="Schaeffer S.W."/>
            <person name="Schatz M.C."/>
            <person name="Schlenke T."/>
            <person name="Schwartz R."/>
            <person name="Segarra C."/>
            <person name="Singh R.S."/>
            <person name="Sirot L."/>
            <person name="Sirota M."/>
            <person name="Sisneros N.B."/>
            <person name="Smith C.D."/>
            <person name="Smith T.F."/>
            <person name="Spieth J."/>
            <person name="Stage D.E."/>
            <person name="Stark A."/>
            <person name="Stephan W."/>
            <person name="Strausberg R.L."/>
            <person name="Strempel S."/>
            <person name="Sturgill D."/>
            <person name="Sutton G."/>
            <person name="Sutton G.G."/>
            <person name="Tao W."/>
            <person name="Teichmann S."/>
            <person name="Tobari Y.N."/>
            <person name="Tomimura Y."/>
            <person name="Tsolas J.M."/>
            <person name="Valente V.L."/>
            <person name="Venter E."/>
            <person name="Venter J.C."/>
            <person name="Vicario S."/>
            <person name="Vieira F.G."/>
            <person name="Vilella A.J."/>
            <person name="Villasante A."/>
            <person name="Walenz B."/>
            <person name="Wang J."/>
            <person name="Wasserman M."/>
            <person name="Watts T."/>
            <person name="Wilson D."/>
            <person name="Wilson R.K."/>
            <person name="Wing R.A."/>
            <person name="Wolfner M.F."/>
            <person name="Wong A."/>
            <person name="Wong G.K."/>
            <person name="Wu C.I."/>
            <person name="Wu G."/>
            <person name="Yamamoto D."/>
            <person name="Yang H.P."/>
            <person name="Yang S.P."/>
            <person name="Yorke J.A."/>
            <person name="Yoshida K."/>
            <person name="Zdobnov E."/>
            <person name="Zhang P."/>
            <person name="Zhang Y."/>
            <person name="Zimin A.V."/>
            <person name="Baldwin J."/>
            <person name="Abdouelleil A."/>
            <person name="Abdulkadir J."/>
            <person name="Abebe A."/>
            <person name="Abera B."/>
            <person name="Abreu J."/>
            <person name="Acer S.C."/>
            <person name="Aftuck L."/>
            <person name="Alexander A."/>
            <person name="An P."/>
            <person name="Anderson E."/>
            <person name="Anderson S."/>
            <person name="Arachi H."/>
            <person name="Azer M."/>
            <person name="Bachantsang P."/>
            <person name="Barry A."/>
            <person name="Bayul T."/>
            <person name="Berlin A."/>
            <person name="Bessette D."/>
            <person name="Bloom T."/>
            <person name="Blye J."/>
            <person name="Boguslavskiy L."/>
            <person name="Bonnet C."/>
            <person name="Boukhgalter B."/>
            <person name="Bourzgui I."/>
            <person name="Brown A."/>
            <person name="Cahill P."/>
            <person name="Channer S."/>
            <person name="Cheshatsang Y."/>
            <person name="Chuda L."/>
            <person name="Citroen M."/>
            <person name="Collymore A."/>
            <person name="Cooke P."/>
            <person name="Costello M."/>
            <person name="D'Aco K."/>
            <person name="Daza R."/>
            <person name="De Haan G."/>
            <person name="DeGray S."/>
            <person name="DeMaso C."/>
            <person name="Dhargay N."/>
            <person name="Dooley K."/>
            <person name="Dooley E."/>
            <person name="Doricent M."/>
            <person name="Dorje P."/>
            <person name="Dorjee K."/>
            <person name="Dupes A."/>
            <person name="Elong R."/>
            <person name="Falk J."/>
            <person name="Farina A."/>
            <person name="Faro S."/>
            <person name="Ferguson D."/>
            <person name="Fisher S."/>
            <person name="Foley C.D."/>
            <person name="Franke A."/>
            <person name="Friedrich D."/>
            <person name="Gadbois L."/>
            <person name="Gearin G."/>
            <person name="Gearin C.R."/>
            <person name="Giannoukos G."/>
            <person name="Goode T."/>
            <person name="Graham J."/>
            <person name="Grandbois E."/>
            <person name="Grewal S."/>
            <person name="Gyaltsen K."/>
            <person name="Hafez N."/>
            <person name="Hagos B."/>
            <person name="Hall J."/>
            <person name="Henson C."/>
            <person name="Hollinger A."/>
            <person name="Honan T."/>
            <person name="Huard M.D."/>
            <person name="Hughes L."/>
            <person name="Hurhula B."/>
            <person name="Husby M.E."/>
            <person name="Kamat A."/>
            <person name="Kanga B."/>
            <person name="Kashin S."/>
            <person name="Khazanovich D."/>
            <person name="Kisner P."/>
            <person name="Lance K."/>
            <person name="Lara M."/>
            <person name="Lee W."/>
            <person name="Lennon N."/>
            <person name="Letendre F."/>
            <person name="LeVine R."/>
            <person name="Lipovsky A."/>
            <person name="Liu X."/>
            <person name="Liu J."/>
            <person name="Liu S."/>
            <person name="Lokyitsang T."/>
            <person name="Lokyitsang Y."/>
            <person name="Lubonja R."/>
            <person name="Lui A."/>
            <person name="MacDonald P."/>
            <person name="Magnisalis V."/>
            <person name="Maru K."/>
            <person name="Matthews C."/>
            <person name="McCusker W."/>
            <person name="McDonough S."/>
            <person name="Mehta T."/>
            <person name="Meldrim J."/>
            <person name="Meneus L."/>
            <person name="Mihai O."/>
            <person name="Mihalev A."/>
            <person name="Mihova T."/>
            <person name="Mittelman R."/>
            <person name="Mlenga V."/>
            <person name="Montmayeur A."/>
            <person name="Mulrain L."/>
            <person name="Navidi A."/>
            <person name="Naylor J."/>
            <person name="Negash T."/>
            <person name="Nguyen T."/>
            <person name="Nguyen N."/>
            <person name="Nicol R."/>
            <person name="Norbu C."/>
            <person name="Norbu N."/>
            <person name="Novod N."/>
            <person name="O'Neill B."/>
            <person name="Osman S."/>
            <person name="Markiewicz E."/>
            <person name="Oyono O.L."/>
            <person name="Patti C."/>
            <person name="Phunkhang P."/>
            <person name="Pierre F."/>
            <person name="Priest M."/>
            <person name="Raghuraman S."/>
            <person name="Rege F."/>
            <person name="Reyes R."/>
            <person name="Rise C."/>
            <person name="Rogov P."/>
            <person name="Ross K."/>
            <person name="Ryan E."/>
            <person name="Settipalli S."/>
            <person name="Shea T."/>
            <person name="Sherpa N."/>
            <person name="Shi L."/>
            <person name="Shih D."/>
            <person name="Sparrow T."/>
            <person name="Spaulding J."/>
            <person name="Stalker J."/>
            <person name="Stange-Thomann N."/>
            <person name="Stavropoulos S."/>
            <person name="Stone C."/>
            <person name="Strader C."/>
            <person name="Tesfaye S."/>
            <person name="Thomson T."/>
            <person name="Thoulutsang Y."/>
            <person name="Thoulutsang D."/>
            <person name="Topham K."/>
            <person name="Topping I."/>
            <person name="Tsamla T."/>
            <person name="Vassiliev H."/>
            <person name="Vo A."/>
            <person name="Wangchuk T."/>
            <person name="Wangdi T."/>
            <person name="Weiand M."/>
            <person name="Wilkinson J."/>
            <person name="Wilson A."/>
            <person name="Yadav S."/>
            <person name="Young G."/>
            <person name="Yu Q."/>
            <person name="Zembek L."/>
            <person name="Zhong D."/>
            <person name="Zimmer A."/>
            <person name="Zwirko Z."/>
            <person name="Jaffe D.B."/>
            <person name="Alvarez P."/>
            <person name="Brockman W."/>
            <person name="Butler J."/>
            <person name="Chin C."/>
            <person name="Gnerre S."/>
            <person name="Grabherr M."/>
            <person name="Kleber M."/>
            <person name="Mauceli E."/>
            <person name="MacCallum I."/>
        </authorList>
    </citation>
    <scope>NUCLEOTIDE SEQUENCE [LARGE SCALE GENOMIC DNA]</scope>
    <source>
        <strain evidence="3">Tucson 14030-0811.24</strain>
    </source>
</reference>
<dbReference type="FunCoup" id="B4NDZ7">
    <property type="interactions" value="2"/>
</dbReference>
<feature type="coiled-coil region" evidence="1">
    <location>
        <begin position="84"/>
        <end position="111"/>
    </location>
</feature>
<name>B4NDZ7_DROWI</name>
<sequence length="192" mass="22407">MHLNPERLEYYQKRLSQLLQNATQHIRSYHNELTTLKGPQLIEQTQNLWELSQRYRLVASSNASAGLALLSACQDVFTAIYETISQLNEDLIELAKDVKEFQLECRSLQAEQDDEWSHLVDWNTWLKKTLIVFQTQAKYLELSMRSMLPKRIENSVVEQFRKDLQLPENYVASIYLGLAKAHLKPGMLLPTR</sequence>
<keyword evidence="3" id="KW-1185">Reference proteome</keyword>
<proteinExistence type="predicted"/>
<dbReference type="OrthoDB" id="7866373at2759"/>
<dbReference type="AlphaFoldDB" id="B4NDZ7"/>